<comment type="caution">
    <text evidence="2">The sequence shown here is derived from an EMBL/GenBank/DDBJ whole genome shotgun (WGS) entry which is preliminary data.</text>
</comment>
<accession>A0A6I2UVZ9</accession>
<gene>
    <name evidence="2" type="ORF">FYJ78_04955</name>
</gene>
<proteinExistence type="predicted"/>
<name>A0A6I2UVZ9_9FIRM</name>
<feature type="domain" description="SUF system FeS cluster assembly SufBD core" evidence="1">
    <location>
        <begin position="57"/>
        <end position="249"/>
    </location>
</feature>
<dbReference type="Proteomes" id="UP000430222">
    <property type="component" value="Unassembled WGS sequence"/>
</dbReference>
<reference evidence="2 3" key="1">
    <citation type="submission" date="2019-08" db="EMBL/GenBank/DDBJ databases">
        <title>In-depth cultivation of the pig gut microbiome towards novel bacterial diversity and tailored functional studies.</title>
        <authorList>
            <person name="Wylensek D."/>
            <person name="Hitch T.C.A."/>
            <person name="Clavel T."/>
        </authorList>
    </citation>
    <scope>NUCLEOTIDE SEQUENCE [LARGE SCALE GENOMIC DNA]</scope>
    <source>
        <strain evidence="3">WCA-380-WT-3B3</strain>
    </source>
</reference>
<keyword evidence="3" id="KW-1185">Reference proteome</keyword>
<dbReference type="InterPro" id="IPR000825">
    <property type="entry name" value="SUF_FeS_clus_asmbl_SufBD_core"/>
</dbReference>
<dbReference type="InterPro" id="IPR055346">
    <property type="entry name" value="Fe-S_cluster_assembly_SufBD"/>
</dbReference>
<evidence type="ECO:0000313" key="3">
    <source>
        <dbReference type="Proteomes" id="UP000430222"/>
    </source>
</evidence>
<dbReference type="AlphaFoldDB" id="A0A6I2UVZ9"/>
<dbReference type="SUPFAM" id="SSF101960">
    <property type="entry name" value="Stabilizer of iron transporter SufD"/>
    <property type="match status" value="1"/>
</dbReference>
<evidence type="ECO:0000259" key="1">
    <source>
        <dbReference type="Pfam" id="PF01458"/>
    </source>
</evidence>
<evidence type="ECO:0000313" key="2">
    <source>
        <dbReference type="EMBL" id="MSV24545.1"/>
    </source>
</evidence>
<dbReference type="RefSeq" id="WP_154620308.1">
    <property type="nucleotide sequence ID" value="NZ_CBCTNG010000003.1"/>
</dbReference>
<dbReference type="PANTHER" id="PTHR43575:SF1">
    <property type="entry name" value="PROTEIN ABCI7, CHLOROPLASTIC"/>
    <property type="match status" value="1"/>
</dbReference>
<dbReference type="EMBL" id="VUNL01000004">
    <property type="protein sequence ID" value="MSV24545.1"/>
    <property type="molecule type" value="Genomic_DNA"/>
</dbReference>
<organism evidence="2 3">
    <name type="scientific">Selenomonas montiformis</name>
    <dbReference type="NCBI Taxonomy" id="2652285"/>
    <lineage>
        <taxon>Bacteria</taxon>
        <taxon>Bacillati</taxon>
        <taxon>Bacillota</taxon>
        <taxon>Negativicutes</taxon>
        <taxon>Selenomonadales</taxon>
        <taxon>Selenomonadaceae</taxon>
        <taxon>Selenomonas</taxon>
    </lineage>
</organism>
<sequence length="278" mass="30851">MMQQDIFSEIPMRTWRWLGVNEARVPERLSENRKKEQILVEAGKSDQVILTRREGGAQEVQVHIADGAELHLVNVQLLPADEAGTSRVRVYVGKGAMFRYTTVEAGASHTAAELTVDMAGDDSKGEIWGLYFGDGERLVDLNYVIRQGGKRTDANMQVRGALLGKSEKKFRGTLDFIEGSKGSVGRENEEVVLLSPEVRNRSVPIMLSHEDDVDGHHAVSVGKMDEDKLFYLMSRGLDLADAQRLVVEASFQPVLDRIPDAGLRDEIDAYLKGRLSNG</sequence>
<dbReference type="Pfam" id="PF01458">
    <property type="entry name" value="SUFBD_core"/>
    <property type="match status" value="1"/>
</dbReference>
<protein>
    <submittedName>
        <fullName evidence="2">SufD family Fe-S cluster assembly protein</fullName>
    </submittedName>
</protein>
<dbReference type="GO" id="GO:0016226">
    <property type="term" value="P:iron-sulfur cluster assembly"/>
    <property type="evidence" value="ECO:0007669"/>
    <property type="project" value="InterPro"/>
</dbReference>
<dbReference type="InterPro" id="IPR037284">
    <property type="entry name" value="SUF_FeS_clus_asmbl_SufBD_sf"/>
</dbReference>
<dbReference type="PANTHER" id="PTHR43575">
    <property type="entry name" value="PROTEIN ABCI7, CHLOROPLASTIC"/>
    <property type="match status" value="1"/>
</dbReference>